<dbReference type="GO" id="GO:0016740">
    <property type="term" value="F:transferase activity"/>
    <property type="evidence" value="ECO:0007669"/>
    <property type="project" value="UniProtKB-KW"/>
</dbReference>
<dbReference type="AlphaFoldDB" id="L7VX90"/>
<dbReference type="InterPro" id="IPR016181">
    <property type="entry name" value="Acyl_CoA_acyltransferase"/>
</dbReference>
<proteinExistence type="predicted"/>
<dbReference type="EMBL" id="JX649880">
    <property type="protein sequence ID" value="AGC71693.1"/>
    <property type="molecule type" value="Genomic_DNA"/>
</dbReference>
<dbReference type="Gene3D" id="3.40.630.30">
    <property type="match status" value="1"/>
</dbReference>
<reference evidence="1" key="1">
    <citation type="submission" date="2012-09" db="EMBL/GenBank/DDBJ databases">
        <title>Metagenomic Characterization of a Microbial Community in Wastewater Detects High Levels of Antibiotic Resistance.</title>
        <authorList>
            <person name="Abrams M."/>
            <person name="Caldwell A."/>
            <person name="Vandaei E."/>
            <person name="Lee W."/>
            <person name="Perrott J."/>
            <person name="Khan S.Y."/>
            <person name="Ta J."/>
            <person name="Romero D."/>
            <person name="Nguyen V."/>
            <person name="Pourmand N."/>
            <person name="Ouverney C.C."/>
        </authorList>
    </citation>
    <scope>NUCLEOTIDE SEQUENCE</scope>
</reference>
<organism evidence="1">
    <name type="scientific">uncultured bacterium A1Q1_fos_300</name>
    <dbReference type="NCBI Taxonomy" id="1256571"/>
    <lineage>
        <taxon>Bacteria</taxon>
        <taxon>environmental samples</taxon>
    </lineage>
</organism>
<evidence type="ECO:0000313" key="1">
    <source>
        <dbReference type="EMBL" id="AGC71693.1"/>
    </source>
</evidence>
<name>L7VX90_9BACT</name>
<accession>L7VX90</accession>
<protein>
    <submittedName>
        <fullName evidence="1">Histone acetyltransferase HPA2/related acetyltransferase</fullName>
    </submittedName>
</protein>
<sequence>MISQLSPYSESMAAEIADLFHAAVHAIDERIYTVEQKEAWAPLPIDKIKWQTRLNQKRPHVALVGPMIAGFIERSGQILVNYSMELMLQI</sequence>
<dbReference type="SUPFAM" id="SSF55729">
    <property type="entry name" value="Acyl-CoA N-acyltransferases (Nat)"/>
    <property type="match status" value="1"/>
</dbReference>
<keyword evidence="1" id="KW-0808">Transferase</keyword>